<evidence type="ECO:0000313" key="2">
    <source>
        <dbReference type="Proteomes" id="UP000315115"/>
    </source>
</evidence>
<dbReference type="Proteomes" id="UP000315115">
    <property type="component" value="Plasmid pAM7"/>
</dbReference>
<dbReference type="AlphaFoldDB" id="A0A510IGS9"/>
<sequence>MSLNKMSYLGGHWDQCIRLEVEADRGAANDTRNGIEYLFMNSHLKEASIWFDELAMIDPRAYHHNIVRANGSTRPVNRIVQNQFQKIHEEIDLRGQPNNLDLIPDKYLTGTMLDLKKRFEVGTEFDKKLNIKPINIISPSFQSIFSSKKPNYVSSSSLLWMDIFELGLFALNRNYERNTSMSLLSDSYGALLGLIVKASLEVNSMDIGRHSQLNRKLIVDQWYQVQQSEEECLRVPFSNDFSSLARQKFFSADPFAISRIFTVSQVALHEPEHGESIWRQTLRIIEDLPDEEVHLVDFECLLESGANCYQMFSSTMQALRNSLVISEGDNHGQI</sequence>
<geneLocation type="plasmid" evidence="2">
    <name>pam7 dna</name>
</geneLocation>
<protein>
    <submittedName>
        <fullName evidence="1">Uncharacterized protein</fullName>
    </submittedName>
</protein>
<evidence type="ECO:0000313" key="1">
    <source>
        <dbReference type="EMBL" id="BBL92338.1"/>
    </source>
</evidence>
<name>A0A510IGS9_9VIBR</name>
<keyword evidence="1" id="KW-0614">Plasmid</keyword>
<proteinExistence type="predicted"/>
<accession>A0A510IGS9</accession>
<gene>
    <name evidence="1" type="ORF">VroAM7_49910</name>
</gene>
<dbReference type="EMBL" id="AP019800">
    <property type="protein sequence ID" value="BBL92338.1"/>
    <property type="molecule type" value="Genomic_DNA"/>
</dbReference>
<dbReference type="RefSeq" id="WP_143694303.1">
    <property type="nucleotide sequence ID" value="NZ_AP019800.1"/>
</dbReference>
<organism evidence="1 2">
    <name type="scientific">Vibrio rotiferianus</name>
    <dbReference type="NCBI Taxonomy" id="190895"/>
    <lineage>
        <taxon>Bacteria</taxon>
        <taxon>Pseudomonadati</taxon>
        <taxon>Pseudomonadota</taxon>
        <taxon>Gammaproteobacteria</taxon>
        <taxon>Vibrionales</taxon>
        <taxon>Vibrionaceae</taxon>
        <taxon>Vibrio</taxon>
    </lineage>
</organism>
<reference evidence="2" key="1">
    <citation type="submission" date="2019-07" db="EMBL/GenBank/DDBJ databases">
        <title>Complete Genome Sequences of Vibrion rotiferianus strain AM7.</title>
        <authorList>
            <person name="Miyazaki K."/>
            <person name="Wiseschart A."/>
            <person name="Pootanakit K."/>
            <person name="Ishimori K."/>
            <person name="Kitahara K."/>
        </authorList>
    </citation>
    <scope>NUCLEOTIDE SEQUENCE [LARGE SCALE GENOMIC DNA]</scope>
    <source>
        <strain evidence="2">AM7</strain>
        <plasmid evidence="2">pam7 dna</plasmid>
    </source>
</reference>